<dbReference type="Proteomes" id="UP000885792">
    <property type="component" value="Unassembled WGS sequence"/>
</dbReference>
<protein>
    <recommendedName>
        <fullName evidence="2">TolC family protein</fullName>
    </recommendedName>
</protein>
<comment type="caution">
    <text evidence="1">The sequence shown here is derived from an EMBL/GenBank/DDBJ whole genome shotgun (WGS) entry which is preliminary data.</text>
</comment>
<dbReference type="EMBL" id="DRNB01000183">
    <property type="protein sequence ID" value="HHJ64269.1"/>
    <property type="molecule type" value="Genomic_DNA"/>
</dbReference>
<organism evidence="1">
    <name type="scientific">Aquifex aeolicus</name>
    <dbReference type="NCBI Taxonomy" id="63363"/>
    <lineage>
        <taxon>Bacteria</taxon>
        <taxon>Pseudomonadati</taxon>
        <taxon>Aquificota</taxon>
        <taxon>Aquificia</taxon>
        <taxon>Aquificales</taxon>
        <taxon>Aquificaceae</taxon>
        <taxon>Aquifex</taxon>
    </lineage>
</organism>
<name>A0A7C5L3D1_AQUAO</name>
<proteinExistence type="predicted"/>
<evidence type="ECO:0008006" key="2">
    <source>
        <dbReference type="Google" id="ProtNLM"/>
    </source>
</evidence>
<evidence type="ECO:0000313" key="1">
    <source>
        <dbReference type="EMBL" id="HHJ64269.1"/>
    </source>
</evidence>
<accession>A0A7C5L3D1</accession>
<dbReference type="Gene3D" id="1.20.1600.10">
    <property type="entry name" value="Outer membrane efflux proteins (OEP)"/>
    <property type="match status" value="1"/>
</dbReference>
<dbReference type="SUPFAM" id="SSF56954">
    <property type="entry name" value="Outer membrane efflux proteins (OEP)"/>
    <property type="match status" value="1"/>
</dbReference>
<sequence length="240" mass="28245">MILLLLLLTASLFAQEVLVLDIRGGVSRAMETNREIQRIKQEILSLESLYRAEKWDRFAPKMELLIDREGLGLFTRALLLDFGNRLSRIRSAEISVSIKRELLKEFERQVKIRLTELFAELYMAEKTAEVERERMAIAYVRFDRERERLVRGLSDRVKVAEWEKIYRGFRAKLLAAQRRYNSVLLEIKRFVGIPVDRPVRVDFSELLDFAVPRNRTVDADYLLANLKNNYLLRVKKLEVA</sequence>
<dbReference type="GO" id="GO:0015562">
    <property type="term" value="F:efflux transmembrane transporter activity"/>
    <property type="evidence" value="ECO:0007669"/>
    <property type="project" value="InterPro"/>
</dbReference>
<dbReference type="AlphaFoldDB" id="A0A7C5L3D1"/>
<gene>
    <name evidence="1" type="ORF">ENJ61_05105</name>
</gene>
<feature type="non-terminal residue" evidence="1">
    <location>
        <position position="240"/>
    </location>
</feature>
<reference evidence="1" key="1">
    <citation type="journal article" date="2020" name="mSystems">
        <title>Genome- and Community-Level Interaction Insights into Carbon Utilization and Element Cycling Functions of Hydrothermarchaeota in Hydrothermal Sediment.</title>
        <authorList>
            <person name="Zhou Z."/>
            <person name="Liu Y."/>
            <person name="Xu W."/>
            <person name="Pan J."/>
            <person name="Luo Z.H."/>
            <person name="Li M."/>
        </authorList>
    </citation>
    <scope>NUCLEOTIDE SEQUENCE [LARGE SCALE GENOMIC DNA]</scope>
    <source>
        <strain evidence="1">HyVt-501</strain>
    </source>
</reference>